<reference evidence="11" key="1">
    <citation type="submission" date="2020-10" db="EMBL/GenBank/DDBJ databases">
        <authorList>
            <person name="Gilroy R."/>
        </authorList>
    </citation>
    <scope>NUCLEOTIDE SEQUENCE</scope>
    <source>
        <strain evidence="11">ChiGjej3B3-5194</strain>
    </source>
</reference>
<evidence type="ECO:0000256" key="6">
    <source>
        <dbReference type="ARBA" id="ARBA00022801"/>
    </source>
</evidence>
<dbReference type="SUPFAM" id="SSF54768">
    <property type="entry name" value="dsRNA-binding domain-like"/>
    <property type="match status" value="1"/>
</dbReference>
<reference evidence="11" key="2">
    <citation type="journal article" date="2021" name="PeerJ">
        <title>Extensive microbial diversity within the chicken gut microbiome revealed by metagenomics and culture.</title>
        <authorList>
            <person name="Gilroy R."/>
            <person name="Ravi A."/>
            <person name="Getino M."/>
            <person name="Pursley I."/>
            <person name="Horton D.L."/>
            <person name="Alikhan N.F."/>
            <person name="Baker D."/>
            <person name="Gharbi K."/>
            <person name="Hall N."/>
            <person name="Watson M."/>
            <person name="Adriaenssens E.M."/>
            <person name="Foster-Nyarko E."/>
            <person name="Jarju S."/>
            <person name="Secka A."/>
            <person name="Antonio M."/>
            <person name="Oren A."/>
            <person name="Chaudhuri R.R."/>
            <person name="La Ragione R."/>
            <person name="Hildebrand F."/>
            <person name="Pallen M.J."/>
        </authorList>
    </citation>
    <scope>NUCLEOTIDE SEQUENCE</scope>
    <source>
        <strain evidence="11">ChiGjej3B3-5194</strain>
    </source>
</reference>
<feature type="active site" evidence="8">
    <location>
        <position position="145"/>
    </location>
</feature>
<comment type="function">
    <text evidence="8">Digests double-stranded RNA. Involved in the processing of primary rRNA transcript to yield the immediate precursors to the large and small rRNAs (23S and 16S). Processes some mRNAs, and tRNAs when they are encoded in the rRNA operon. Processes pre-crRNA and tracrRNA of type II CRISPR loci if present in the organism.</text>
</comment>
<dbReference type="CDD" id="cd10845">
    <property type="entry name" value="DSRM_RNAse_III_family"/>
    <property type="match status" value="1"/>
</dbReference>
<comment type="similarity">
    <text evidence="2">Belongs to the ribonuclease III family.</text>
</comment>
<keyword evidence="8" id="KW-0819">tRNA processing</keyword>
<dbReference type="InterPro" id="IPR011907">
    <property type="entry name" value="RNase_III"/>
</dbReference>
<keyword evidence="4 8" id="KW-0540">Nuclease</keyword>
<dbReference type="CDD" id="cd00593">
    <property type="entry name" value="RIBOc"/>
    <property type="match status" value="1"/>
</dbReference>
<dbReference type="HAMAP" id="MF_00104">
    <property type="entry name" value="RNase_III"/>
    <property type="match status" value="1"/>
</dbReference>
<comment type="subcellular location">
    <subcellularLocation>
        <location evidence="8">Cytoplasm</location>
    </subcellularLocation>
</comment>
<keyword evidence="8" id="KW-0698">rRNA processing</keyword>
<keyword evidence="8" id="KW-0460">Magnesium</keyword>
<feature type="binding site" evidence="8">
    <location>
        <position position="142"/>
    </location>
    <ligand>
        <name>Mg(2+)</name>
        <dbReference type="ChEBI" id="CHEBI:18420"/>
    </ligand>
</feature>
<dbReference type="Pfam" id="PF00035">
    <property type="entry name" value="dsrm"/>
    <property type="match status" value="1"/>
</dbReference>
<name>A0A9D1FFB3_9PROT</name>
<dbReference type="Gene3D" id="3.30.160.20">
    <property type="match status" value="1"/>
</dbReference>
<dbReference type="GO" id="GO:0006364">
    <property type="term" value="P:rRNA processing"/>
    <property type="evidence" value="ECO:0007669"/>
    <property type="project" value="UniProtKB-UniRule"/>
</dbReference>
<feature type="domain" description="RNase III" evidence="10">
    <location>
        <begin position="43"/>
        <end position="156"/>
    </location>
</feature>
<dbReference type="EMBL" id="DVJI01000001">
    <property type="protein sequence ID" value="HIS70371.1"/>
    <property type="molecule type" value="Genomic_DNA"/>
</dbReference>
<keyword evidence="3 8" id="KW-0507">mRNA processing</keyword>
<dbReference type="InterPro" id="IPR036389">
    <property type="entry name" value="RNase_III_sf"/>
</dbReference>
<evidence type="ECO:0000256" key="2">
    <source>
        <dbReference type="ARBA" id="ARBA00010183"/>
    </source>
</evidence>
<dbReference type="PANTHER" id="PTHR11207">
    <property type="entry name" value="RIBONUCLEASE III"/>
    <property type="match status" value="1"/>
</dbReference>
<feature type="active site" evidence="8">
    <location>
        <position position="77"/>
    </location>
</feature>
<dbReference type="GO" id="GO:0046872">
    <property type="term" value="F:metal ion binding"/>
    <property type="evidence" value="ECO:0007669"/>
    <property type="project" value="UniProtKB-KW"/>
</dbReference>
<dbReference type="GO" id="GO:0004525">
    <property type="term" value="F:ribonuclease III activity"/>
    <property type="evidence" value="ECO:0007669"/>
    <property type="project" value="UniProtKB-UniRule"/>
</dbReference>
<dbReference type="SMART" id="SM00358">
    <property type="entry name" value="DSRM"/>
    <property type="match status" value="1"/>
</dbReference>
<evidence type="ECO:0000256" key="7">
    <source>
        <dbReference type="ARBA" id="ARBA00022884"/>
    </source>
</evidence>
<keyword evidence="8" id="KW-0479">Metal-binding</keyword>
<keyword evidence="8" id="KW-0699">rRNA-binding</keyword>
<dbReference type="GO" id="GO:0006397">
    <property type="term" value="P:mRNA processing"/>
    <property type="evidence" value="ECO:0007669"/>
    <property type="project" value="UniProtKB-UniRule"/>
</dbReference>
<comment type="caution">
    <text evidence="11">The sequence shown here is derived from an EMBL/GenBank/DDBJ whole genome shotgun (WGS) entry which is preliminary data.</text>
</comment>
<dbReference type="PROSITE" id="PS50137">
    <property type="entry name" value="DS_RBD"/>
    <property type="match status" value="1"/>
</dbReference>
<evidence type="ECO:0000256" key="4">
    <source>
        <dbReference type="ARBA" id="ARBA00022722"/>
    </source>
</evidence>
<dbReference type="PANTHER" id="PTHR11207:SF0">
    <property type="entry name" value="RIBONUCLEASE 3"/>
    <property type="match status" value="1"/>
</dbReference>
<evidence type="ECO:0000256" key="3">
    <source>
        <dbReference type="ARBA" id="ARBA00022664"/>
    </source>
</evidence>
<dbReference type="SMART" id="SM00535">
    <property type="entry name" value="RIBOc"/>
    <property type="match status" value="1"/>
</dbReference>
<organism evidence="11 12">
    <name type="scientific">Candidatus Enterousia intestinigallinarum</name>
    <dbReference type="NCBI Taxonomy" id="2840790"/>
    <lineage>
        <taxon>Bacteria</taxon>
        <taxon>Pseudomonadati</taxon>
        <taxon>Pseudomonadota</taxon>
        <taxon>Alphaproteobacteria</taxon>
        <taxon>Candidatus Enterousia</taxon>
    </lineage>
</organism>
<keyword evidence="5 8" id="KW-0255">Endonuclease</keyword>
<dbReference type="GO" id="GO:0019843">
    <property type="term" value="F:rRNA binding"/>
    <property type="evidence" value="ECO:0007669"/>
    <property type="project" value="UniProtKB-KW"/>
</dbReference>
<feature type="binding site" evidence="8">
    <location>
        <position position="73"/>
    </location>
    <ligand>
        <name>Mg(2+)</name>
        <dbReference type="ChEBI" id="CHEBI:18420"/>
    </ligand>
</feature>
<dbReference type="Gene3D" id="1.10.1520.10">
    <property type="entry name" value="Ribonuclease III domain"/>
    <property type="match status" value="1"/>
</dbReference>
<feature type="domain" description="DRBM" evidence="9">
    <location>
        <begin position="181"/>
        <end position="250"/>
    </location>
</feature>
<evidence type="ECO:0000313" key="11">
    <source>
        <dbReference type="EMBL" id="HIS70371.1"/>
    </source>
</evidence>
<evidence type="ECO:0000256" key="8">
    <source>
        <dbReference type="HAMAP-Rule" id="MF_00104"/>
    </source>
</evidence>
<comment type="catalytic activity">
    <reaction evidence="1 8">
        <text>Endonucleolytic cleavage to 5'-phosphomonoester.</text>
        <dbReference type="EC" id="3.1.26.3"/>
    </reaction>
</comment>
<evidence type="ECO:0000256" key="1">
    <source>
        <dbReference type="ARBA" id="ARBA00000109"/>
    </source>
</evidence>
<gene>
    <name evidence="8 11" type="primary">rnc</name>
    <name evidence="11" type="ORF">IAD02_00045</name>
</gene>
<protein>
    <recommendedName>
        <fullName evidence="8">Ribonuclease 3</fullName>
        <ecNumber evidence="8">3.1.26.3</ecNumber>
    </recommendedName>
    <alternativeName>
        <fullName evidence="8">Ribonuclease III</fullName>
        <shortName evidence="8">RNase III</shortName>
    </alternativeName>
</protein>
<dbReference type="GO" id="GO:0005737">
    <property type="term" value="C:cytoplasm"/>
    <property type="evidence" value="ECO:0007669"/>
    <property type="project" value="UniProtKB-SubCell"/>
</dbReference>
<dbReference type="InterPro" id="IPR000999">
    <property type="entry name" value="RNase_III_dom"/>
</dbReference>
<evidence type="ECO:0000259" key="9">
    <source>
        <dbReference type="PROSITE" id="PS50137"/>
    </source>
</evidence>
<dbReference type="Pfam" id="PF14622">
    <property type="entry name" value="Ribonucleas_3_3"/>
    <property type="match status" value="1"/>
</dbReference>
<dbReference type="AlphaFoldDB" id="A0A9D1FFB3"/>
<evidence type="ECO:0000259" key="10">
    <source>
        <dbReference type="PROSITE" id="PS50142"/>
    </source>
</evidence>
<dbReference type="SUPFAM" id="SSF69065">
    <property type="entry name" value="RNase III domain-like"/>
    <property type="match status" value="1"/>
</dbReference>
<keyword evidence="6 8" id="KW-0378">Hydrolase</keyword>
<proteinExistence type="inferred from homology"/>
<keyword evidence="7 8" id="KW-0694">RNA-binding</keyword>
<dbReference type="Proteomes" id="UP000886742">
    <property type="component" value="Unassembled WGS sequence"/>
</dbReference>
<comment type="cofactor">
    <cofactor evidence="8">
        <name>Mg(2+)</name>
        <dbReference type="ChEBI" id="CHEBI:18420"/>
    </cofactor>
</comment>
<keyword evidence="8" id="KW-0963">Cytoplasm</keyword>
<dbReference type="NCBIfam" id="TIGR02191">
    <property type="entry name" value="RNaseIII"/>
    <property type="match status" value="1"/>
</dbReference>
<dbReference type="PROSITE" id="PS50142">
    <property type="entry name" value="RNASE_3_2"/>
    <property type="match status" value="1"/>
</dbReference>
<sequence length="250" mass="27338">MFWDRFGLYGIRIIIIRRCWRYGTGAIKCAGTDLEWGLTKLAELKYKFKNPQLLELALTQSGADAVHNNERLEFIGDRVLGLSVAALLYDMFPSEHEGELARRHAMLVSTETLARVARDLGLDKRVRHGHMTAGRSQHMYADAMEAVFGAIFLDGGFDVARDIIDDIWRDLAAADVIAPKDAKTALQELVQKADGGALPVYEYLPATGASHKPVFNVRVSAMGHTATGSGASKKAASIAAAEELLKILAI</sequence>
<feature type="binding site" evidence="8">
    <location>
        <position position="145"/>
    </location>
    <ligand>
        <name>Mg(2+)</name>
        <dbReference type="ChEBI" id="CHEBI:18420"/>
    </ligand>
</feature>
<dbReference type="InterPro" id="IPR014720">
    <property type="entry name" value="dsRBD_dom"/>
</dbReference>
<evidence type="ECO:0000256" key="5">
    <source>
        <dbReference type="ARBA" id="ARBA00022759"/>
    </source>
</evidence>
<dbReference type="GO" id="GO:0008033">
    <property type="term" value="P:tRNA processing"/>
    <property type="evidence" value="ECO:0007669"/>
    <property type="project" value="UniProtKB-KW"/>
</dbReference>
<accession>A0A9D1FFB3</accession>
<dbReference type="EC" id="3.1.26.3" evidence="8"/>
<evidence type="ECO:0000313" key="12">
    <source>
        <dbReference type="Proteomes" id="UP000886742"/>
    </source>
</evidence>
<comment type="subunit">
    <text evidence="8">Homodimer.</text>
</comment>